<evidence type="ECO:0000313" key="4">
    <source>
        <dbReference type="Proteomes" id="UP000029733"/>
    </source>
</evidence>
<name>A0A4U8T9M7_9HELI</name>
<dbReference type="Gene3D" id="3.40.50.720">
    <property type="entry name" value="NAD(P)-binding Rossmann-like Domain"/>
    <property type="match status" value="1"/>
</dbReference>
<protein>
    <submittedName>
        <fullName evidence="3">SDR family oxidoreductase</fullName>
    </submittedName>
</protein>
<reference evidence="3 4" key="1">
    <citation type="journal article" date="2014" name="Genome Announc.">
        <title>Draft genome sequences of eight enterohepatic helicobacter species isolated from both laboratory and wild rodents.</title>
        <authorList>
            <person name="Sheh A."/>
            <person name="Shen Z."/>
            <person name="Fox J.G."/>
        </authorList>
    </citation>
    <scope>NUCLEOTIDE SEQUENCE [LARGE SCALE GENOMIC DNA]</scope>
    <source>
        <strain evidence="3 4">MIT 09-6949</strain>
    </source>
</reference>
<comment type="similarity">
    <text evidence="1">Belongs to the short-chain dehydrogenases/reductases (SDR) family.</text>
</comment>
<dbReference type="AlphaFoldDB" id="A0A4U8T9M7"/>
<dbReference type="STRING" id="1677920.LS71_07305"/>
<evidence type="ECO:0000256" key="1">
    <source>
        <dbReference type="ARBA" id="ARBA00006484"/>
    </source>
</evidence>
<dbReference type="PRINTS" id="PR00081">
    <property type="entry name" value="GDHRDH"/>
</dbReference>
<dbReference type="PANTHER" id="PTHR43477:SF1">
    <property type="entry name" value="DIHYDROANTICAPSIN 7-DEHYDROGENASE"/>
    <property type="match status" value="1"/>
</dbReference>
<comment type="caution">
    <text evidence="3">The sequence shown here is derived from an EMBL/GenBank/DDBJ whole genome shotgun (WGS) entry which is preliminary data.</text>
</comment>
<dbReference type="SUPFAM" id="SSF51735">
    <property type="entry name" value="NAD(P)-binding Rossmann-fold domains"/>
    <property type="match status" value="1"/>
</dbReference>
<dbReference type="Proteomes" id="UP000029733">
    <property type="component" value="Unassembled WGS sequence"/>
</dbReference>
<organism evidence="3 4">
    <name type="scientific">Helicobacter jaachi</name>
    <dbReference type="NCBI Taxonomy" id="1677920"/>
    <lineage>
        <taxon>Bacteria</taxon>
        <taxon>Pseudomonadati</taxon>
        <taxon>Campylobacterota</taxon>
        <taxon>Epsilonproteobacteria</taxon>
        <taxon>Campylobacterales</taxon>
        <taxon>Helicobacteraceae</taxon>
        <taxon>Helicobacter</taxon>
    </lineage>
</organism>
<dbReference type="OrthoDB" id="9790785at2"/>
<dbReference type="CDD" id="cd05233">
    <property type="entry name" value="SDR_c"/>
    <property type="match status" value="1"/>
</dbReference>
<dbReference type="InterPro" id="IPR036291">
    <property type="entry name" value="NAD(P)-bd_dom_sf"/>
</dbReference>
<dbReference type="PANTHER" id="PTHR43477">
    <property type="entry name" value="DIHYDROANTICAPSIN 7-DEHYDROGENASE"/>
    <property type="match status" value="1"/>
</dbReference>
<proteinExistence type="inferred from homology"/>
<evidence type="ECO:0000313" key="3">
    <source>
        <dbReference type="EMBL" id="TLD96489.1"/>
    </source>
</evidence>
<accession>A0A4U8T9M7</accession>
<dbReference type="InterPro" id="IPR051122">
    <property type="entry name" value="SDR_DHRS6-like"/>
</dbReference>
<dbReference type="InterPro" id="IPR002347">
    <property type="entry name" value="SDR_fam"/>
</dbReference>
<dbReference type="Pfam" id="PF13561">
    <property type="entry name" value="adh_short_C2"/>
    <property type="match status" value="1"/>
</dbReference>
<dbReference type="EMBL" id="JRPR02000003">
    <property type="protein sequence ID" value="TLD96489.1"/>
    <property type="molecule type" value="Genomic_DNA"/>
</dbReference>
<dbReference type="RefSeq" id="WP_034355882.1">
    <property type="nucleotide sequence ID" value="NZ_JRPR02000003.1"/>
</dbReference>
<dbReference type="GO" id="GO:0016491">
    <property type="term" value="F:oxidoreductase activity"/>
    <property type="evidence" value="ECO:0007669"/>
    <property type="project" value="UniProtKB-KW"/>
</dbReference>
<keyword evidence="4" id="KW-1185">Reference proteome</keyword>
<gene>
    <name evidence="3" type="ORF">LS71_005310</name>
</gene>
<keyword evidence="2" id="KW-0560">Oxidoreductase</keyword>
<sequence>MLDSTNIFGLRDKLCVVVGASSGLGMASAKMLDALGARVVGIARRQERLEQLQNECKNFRYRIYDFSKQEGIKDLIDSIVSEYGKISGMAYFAGFGRVNPLRSENLDAIKSLFDVHVFSAFECVRILCDRRRSEHISIVLASSIASILSVEGLSGYGCAKGAINALCMSSLKELARYGGRINAILPGEIDTEFTQPFKEIQSSAYKQELASYPLGRGEVGDVANLCAFLLSPLSRLITGQMIIIDGGRSRI</sequence>
<evidence type="ECO:0000256" key="2">
    <source>
        <dbReference type="ARBA" id="ARBA00023002"/>
    </source>
</evidence>